<evidence type="ECO:0000256" key="7">
    <source>
        <dbReference type="ARBA" id="ARBA00023204"/>
    </source>
</evidence>
<dbReference type="Gene3D" id="3.30.470.30">
    <property type="entry name" value="DNA ligase/mRNA capping enzyme"/>
    <property type="match status" value="1"/>
</dbReference>
<dbReference type="GO" id="GO:0003911">
    <property type="term" value="F:DNA ligase (NAD+) activity"/>
    <property type="evidence" value="ECO:0007669"/>
    <property type="project" value="UniProtKB-UniRule"/>
</dbReference>
<keyword evidence="3 9" id="KW-0479">Metal-binding</keyword>
<dbReference type="InterPro" id="IPR013839">
    <property type="entry name" value="DNAligase_adenylation"/>
</dbReference>
<dbReference type="SMART" id="SM00292">
    <property type="entry name" value="BRCT"/>
    <property type="match status" value="1"/>
</dbReference>
<evidence type="ECO:0000256" key="2">
    <source>
        <dbReference type="ARBA" id="ARBA00022705"/>
    </source>
</evidence>
<feature type="binding site" evidence="9">
    <location>
        <position position="335"/>
    </location>
    <ligand>
        <name>NAD(+)</name>
        <dbReference type="ChEBI" id="CHEBI:57540"/>
    </ligand>
</feature>
<feature type="binding site" evidence="9">
    <location>
        <position position="311"/>
    </location>
    <ligand>
        <name>NAD(+)</name>
        <dbReference type="ChEBI" id="CHEBI:57540"/>
    </ligand>
</feature>
<comment type="cofactor">
    <cofactor evidence="9">
        <name>Mg(2+)</name>
        <dbReference type="ChEBI" id="CHEBI:18420"/>
    </cofactor>
    <cofactor evidence="9">
        <name>Mn(2+)</name>
        <dbReference type="ChEBI" id="CHEBI:29035"/>
    </cofactor>
</comment>
<dbReference type="SUPFAM" id="SSF52113">
    <property type="entry name" value="BRCT domain"/>
    <property type="match status" value="1"/>
</dbReference>
<dbReference type="NCBIfam" id="NF005932">
    <property type="entry name" value="PRK07956.1"/>
    <property type="match status" value="1"/>
</dbReference>
<keyword evidence="5 9" id="KW-0862">Zinc</keyword>
<dbReference type="GO" id="GO:0006260">
    <property type="term" value="P:DNA replication"/>
    <property type="evidence" value="ECO:0007669"/>
    <property type="project" value="UniProtKB-KW"/>
</dbReference>
<evidence type="ECO:0000313" key="12">
    <source>
        <dbReference type="EMBL" id="ASN83427.1"/>
    </source>
</evidence>
<dbReference type="SUPFAM" id="SSF56091">
    <property type="entry name" value="DNA ligase/mRNA capping enzyme, catalytic domain"/>
    <property type="match status" value="1"/>
</dbReference>
<dbReference type="InterPro" id="IPR036420">
    <property type="entry name" value="BRCT_dom_sf"/>
</dbReference>
<dbReference type="PIRSF" id="PIRSF001604">
    <property type="entry name" value="LigA"/>
    <property type="match status" value="1"/>
</dbReference>
<feature type="binding site" evidence="9">
    <location>
        <position position="459"/>
    </location>
    <ligand>
        <name>Zn(2+)</name>
        <dbReference type="ChEBI" id="CHEBI:29105"/>
    </ligand>
</feature>
<reference evidence="12 13" key="1">
    <citation type="submission" date="2017-05" db="EMBL/GenBank/DDBJ databases">
        <title>The complete genome sequence of Deinococcus ficus isolated from the rhizosphere of the Ficus religiosa L. in Taiwan.</title>
        <authorList>
            <person name="Wu K.-M."/>
            <person name="Liao T.-L."/>
            <person name="Liu Y.-M."/>
            <person name="Young C.-C."/>
            <person name="Tsai S.-F."/>
        </authorList>
    </citation>
    <scope>NUCLEOTIDE SEQUENCE [LARGE SCALE GENOMIC DNA]</scope>
    <source>
        <strain evidence="12 13">CC-FR2-10</strain>
        <plasmid evidence="13">pdfi3</plasmid>
    </source>
</reference>
<dbReference type="Pfam" id="PF12826">
    <property type="entry name" value="HHH_2"/>
    <property type="match status" value="1"/>
</dbReference>
<comment type="similarity">
    <text evidence="9">Belongs to the NAD-dependent DNA ligase family. LigA subfamily.</text>
</comment>
<dbReference type="Gene3D" id="1.10.287.610">
    <property type="entry name" value="Helix hairpin bin"/>
    <property type="match status" value="1"/>
</dbReference>
<comment type="function">
    <text evidence="9">DNA ligase that catalyzes the formation of phosphodiester linkages between 5'-phosphoryl and 3'-hydroxyl groups in double-stranded DNA using NAD as a coenzyme and as the energy source for the reaction. It is essential for DNA replication and repair of damaged DNA.</text>
</comment>
<keyword evidence="9" id="KW-0464">Manganese</keyword>
<evidence type="ECO:0000256" key="8">
    <source>
        <dbReference type="ARBA" id="ARBA00034005"/>
    </source>
</evidence>
<dbReference type="InterPro" id="IPR013840">
    <property type="entry name" value="DNAligase_N"/>
</dbReference>
<keyword evidence="2 9" id="KW-0235">DNA replication</keyword>
<dbReference type="SUPFAM" id="SSF50249">
    <property type="entry name" value="Nucleic acid-binding proteins"/>
    <property type="match status" value="1"/>
</dbReference>
<dbReference type="GO" id="GO:0006281">
    <property type="term" value="P:DNA repair"/>
    <property type="evidence" value="ECO:0007669"/>
    <property type="project" value="UniProtKB-KW"/>
</dbReference>
<dbReference type="EC" id="6.5.1.2" evidence="9"/>
<dbReference type="PROSITE" id="PS50172">
    <property type="entry name" value="BRCT"/>
    <property type="match status" value="1"/>
</dbReference>
<dbReference type="Pfam" id="PF12738">
    <property type="entry name" value="PTCB-BRCT"/>
    <property type="match status" value="1"/>
</dbReference>
<feature type="binding site" evidence="9">
    <location>
        <position position="162"/>
    </location>
    <ligand>
        <name>NAD(+)</name>
        <dbReference type="ChEBI" id="CHEBI:57540"/>
    </ligand>
</feature>
<feature type="binding site" evidence="9">
    <location>
        <position position="429"/>
    </location>
    <ligand>
        <name>Zn(2+)</name>
        <dbReference type="ChEBI" id="CHEBI:29105"/>
    </ligand>
</feature>
<evidence type="ECO:0000256" key="9">
    <source>
        <dbReference type="HAMAP-Rule" id="MF_01588"/>
    </source>
</evidence>
<dbReference type="Gene3D" id="3.40.50.10190">
    <property type="entry name" value="BRCT domain"/>
    <property type="match status" value="1"/>
</dbReference>
<dbReference type="Pfam" id="PF01653">
    <property type="entry name" value="DNA_ligase_aden"/>
    <property type="match status" value="1"/>
</dbReference>
<protein>
    <recommendedName>
        <fullName evidence="9">DNA ligase</fullName>
        <ecNumber evidence="9">6.5.1.2</ecNumber>
    </recommendedName>
    <alternativeName>
        <fullName evidence="9">Polydeoxyribonucleotide synthase [NAD(+)]</fullName>
    </alternativeName>
</protein>
<dbReference type="InterPro" id="IPR001357">
    <property type="entry name" value="BRCT_dom"/>
</dbReference>
<evidence type="ECO:0000256" key="5">
    <source>
        <dbReference type="ARBA" id="ARBA00022833"/>
    </source>
</evidence>
<dbReference type="InterPro" id="IPR001679">
    <property type="entry name" value="DNA_ligase"/>
</dbReference>
<evidence type="ECO:0000256" key="4">
    <source>
        <dbReference type="ARBA" id="ARBA00022763"/>
    </source>
</evidence>
<gene>
    <name evidence="9" type="primary">ligA</name>
    <name evidence="12" type="ORF">DFI_19715</name>
</gene>
<organism evidence="12 13">
    <name type="scientific">Deinococcus ficus</name>
    <dbReference type="NCBI Taxonomy" id="317577"/>
    <lineage>
        <taxon>Bacteria</taxon>
        <taxon>Thermotogati</taxon>
        <taxon>Deinococcota</taxon>
        <taxon>Deinococci</taxon>
        <taxon>Deinococcales</taxon>
        <taxon>Deinococcaceae</taxon>
        <taxon>Deinococcus</taxon>
    </lineage>
</organism>
<dbReference type="HAMAP" id="MF_01588">
    <property type="entry name" value="DNA_ligase_A"/>
    <property type="match status" value="1"/>
</dbReference>
<dbReference type="SMART" id="SM00532">
    <property type="entry name" value="LIGANc"/>
    <property type="match status" value="1"/>
</dbReference>
<feature type="binding site" evidence="9">
    <location>
        <position position="432"/>
    </location>
    <ligand>
        <name>Zn(2+)</name>
        <dbReference type="ChEBI" id="CHEBI:29105"/>
    </ligand>
</feature>
<feature type="active site" description="N6-AMP-lysine intermediate" evidence="9">
    <location>
        <position position="141"/>
    </location>
</feature>
<feature type="binding site" evidence="9">
    <location>
        <position position="195"/>
    </location>
    <ligand>
        <name>NAD(+)</name>
        <dbReference type="ChEBI" id="CHEBI:57540"/>
    </ligand>
</feature>
<dbReference type="Gene3D" id="1.10.150.20">
    <property type="entry name" value="5' to 3' exonuclease, C-terminal subdomain"/>
    <property type="match status" value="2"/>
</dbReference>
<keyword evidence="12" id="KW-0614">Plasmid</keyword>
<keyword evidence="4 9" id="KW-0227">DNA damage</keyword>
<accession>A0A221T3D0</accession>
<dbReference type="SUPFAM" id="SSF47781">
    <property type="entry name" value="RuvA domain 2-like"/>
    <property type="match status" value="1"/>
</dbReference>
<keyword evidence="6 9" id="KW-0520">NAD</keyword>
<dbReference type="GO" id="GO:0046872">
    <property type="term" value="F:metal ion binding"/>
    <property type="evidence" value="ECO:0007669"/>
    <property type="project" value="UniProtKB-KW"/>
</dbReference>
<feature type="binding site" evidence="9">
    <location>
        <begin position="107"/>
        <end position="108"/>
    </location>
    <ligand>
        <name>NAD(+)</name>
        <dbReference type="ChEBI" id="CHEBI:57540"/>
    </ligand>
</feature>
<dbReference type="AlphaFoldDB" id="A0A221T3D0"/>
<feature type="binding site" evidence="9">
    <location>
        <position position="139"/>
    </location>
    <ligand>
        <name>NAD(+)</name>
        <dbReference type="ChEBI" id="CHEBI:57540"/>
    </ligand>
</feature>
<keyword evidence="9" id="KW-0460">Magnesium</keyword>
<evidence type="ECO:0000256" key="3">
    <source>
        <dbReference type="ARBA" id="ARBA00022723"/>
    </source>
</evidence>
<evidence type="ECO:0000256" key="6">
    <source>
        <dbReference type="ARBA" id="ARBA00023027"/>
    </source>
</evidence>
<keyword evidence="13" id="KW-1185">Reference proteome</keyword>
<evidence type="ECO:0000313" key="13">
    <source>
        <dbReference type="Proteomes" id="UP000259030"/>
    </source>
</evidence>
<feature type="domain" description="BRCT" evidence="11">
    <location>
        <begin position="625"/>
        <end position="709"/>
    </location>
</feature>
<evidence type="ECO:0000256" key="10">
    <source>
        <dbReference type="SAM" id="MobiDB-lite"/>
    </source>
</evidence>
<feature type="region of interest" description="Disordered" evidence="10">
    <location>
        <begin position="1"/>
        <end position="37"/>
    </location>
</feature>
<feature type="binding site" evidence="9">
    <location>
        <begin position="61"/>
        <end position="65"/>
    </location>
    <ligand>
        <name>NAD(+)</name>
        <dbReference type="ChEBI" id="CHEBI:57540"/>
    </ligand>
</feature>
<sequence>MQDPRGAPHPSFQSGWRCTPAPPRRQGDHVNTPTERHEHLTQRLSAANLAYHNTGESELSDHEYDTLRQELRALEAAHPTLNSGLDVVGAPADIQVMSRTHLTPMLSLGNAYALEDLQKFEAKLSNHLGSSGARQYTMELKIDGLSCNIVYRDGALLWAAPRGNGVEGDDITAQIRMLGLPERVPVQGDLEVRGEIYMPRSHLAHYNAAAREKGEREFKNARNAAVGCLRKGTPERVSLLKFAAYGVGRRPAALDTVTTQAEMLERLRALGFPTAPGTTVVSSMDEAQQAHQALSDRRAELDFDADGTVLKLNRFDLQQEAGLGSLTPHWATAYKFDMPEVSTRLRSVTFTTGRTGKITPVAELEPVDVDGSTVSRATLNNEDFITALGLHEGDTVTLRKAGSVIPEITGVITALREPGSAPVTVPFACPSCHTPLLRRQEASEGGRAQAAHHCVNAECPAQIQARLLYATEKDVLDIQGVREAAVQGLQAAGVRTFDQLYALTEQDIAAVPLGEGRVIGAKNGAKIHAAIQESRSRDLWRFIRALSIPGTGKGTAQRLAEQYASLEELRVAALQPDAVSVFAGIRDIGAFTAGQIVEHLRGEGGRLIQALNGAGVTPTASRALSVGTGLADLKVVVTGTLSLDRSAVETWLRQHGAQVSGSVTKKTTHLLAGAGGGGKAQKAEALGVPALTEAQMAALCAERGLTFLA</sequence>
<keyword evidence="7 9" id="KW-0234">DNA repair</keyword>
<evidence type="ECO:0000256" key="1">
    <source>
        <dbReference type="ARBA" id="ARBA00022598"/>
    </source>
</evidence>
<feature type="binding site" evidence="9">
    <location>
        <position position="454"/>
    </location>
    <ligand>
        <name>Zn(2+)</name>
        <dbReference type="ChEBI" id="CHEBI:29105"/>
    </ligand>
</feature>
<dbReference type="EMBL" id="CP021084">
    <property type="protein sequence ID" value="ASN83427.1"/>
    <property type="molecule type" value="Genomic_DNA"/>
</dbReference>
<comment type="catalytic activity">
    <reaction evidence="8 9">
        <text>NAD(+) + (deoxyribonucleotide)n-3'-hydroxyl + 5'-phospho-(deoxyribonucleotide)m = (deoxyribonucleotide)n+m + AMP + beta-nicotinamide D-nucleotide.</text>
        <dbReference type="EC" id="6.5.1.2"/>
    </reaction>
</comment>
<dbReference type="InterPro" id="IPR004150">
    <property type="entry name" value="NAD_DNA_ligase_OB"/>
</dbReference>
<evidence type="ECO:0000259" key="11">
    <source>
        <dbReference type="PROSITE" id="PS50172"/>
    </source>
</evidence>
<proteinExistence type="inferred from homology"/>
<dbReference type="NCBIfam" id="TIGR00575">
    <property type="entry name" value="dnlj"/>
    <property type="match status" value="1"/>
</dbReference>
<dbReference type="Proteomes" id="UP000259030">
    <property type="component" value="Plasmid pDFI3"/>
</dbReference>
<dbReference type="Pfam" id="PF03120">
    <property type="entry name" value="OB_DNA_ligase"/>
    <property type="match status" value="1"/>
</dbReference>
<name>A0A221T3D0_9DEIO</name>
<dbReference type="KEGG" id="dfc:DFI_19715"/>
<dbReference type="InterPro" id="IPR010994">
    <property type="entry name" value="RuvA_2-like"/>
</dbReference>
<dbReference type="Gene3D" id="2.40.50.140">
    <property type="entry name" value="Nucleic acid-binding proteins"/>
    <property type="match status" value="1"/>
</dbReference>
<geneLocation type="plasmid" evidence="13">
    <name>pdfi3</name>
</geneLocation>
<keyword evidence="1 9" id="KW-0436">Ligase</keyword>
<dbReference type="InterPro" id="IPR012340">
    <property type="entry name" value="NA-bd_OB-fold"/>
</dbReference>
<dbReference type="InterPro" id="IPR041663">
    <property type="entry name" value="DisA/LigA_HHH"/>
</dbReference>